<name>A0A0H2SCG8_9AGAM</name>
<dbReference type="EMBL" id="KQ085940">
    <property type="protein sequence ID" value="KLO14646.1"/>
    <property type="molecule type" value="Genomic_DNA"/>
</dbReference>
<accession>A0A0H2SCG8</accession>
<gene>
    <name evidence="2" type="ORF">SCHPADRAFT_300197</name>
</gene>
<keyword evidence="3" id="KW-1185">Reference proteome</keyword>
<sequence>MVLTPTDAHTFNNSAHHSAQNAKALCLTRLTAIEDLTQALQTTRTAIEGVARALNTSLSDVQAAIHEIEDERARVVRARGLARLPDEVLGLVFVAVMDDCDSSESTFALSAVCRRFRAIALSTSRLWSHISSYTHFARLTTNICLERSQPSGLHLNLRKMDVKFHPAVWQHRRRWESISTFVEGEESQIFDLFPVNEQDALPRLRSVTLYNTLDTLVANKLVKSWSISARNLRHLNFSISSPSQHILPASLTRLELRLYPEDTSLSSRDTISLLQSAPLLEDIKLDLRGVEYFTRYNPPRCRSQPKGRNFFSFSRVKKVALSFSAEYGLIPLFKVLHFPNAEQFAISVDEKDRDPESEMDPYYDDEYGGKPEREIDDIGAGLNLVDAIFFEGKEYPLLTTLSLRFHFPEEYDCEPDFCLDESVIEDIADHCPSLQHLTFECTVLIERLNLPSLSNLTLVGCTLKDTKWLVDYEDELQENEAWSSFGILRLLGCKLADRQRSTWDTLRSFYGSKLELF</sequence>
<evidence type="ECO:0000313" key="3">
    <source>
        <dbReference type="Proteomes" id="UP000053477"/>
    </source>
</evidence>
<dbReference type="OrthoDB" id="3365698at2759"/>
<organism evidence="2 3">
    <name type="scientific">Schizopora paradoxa</name>
    <dbReference type="NCBI Taxonomy" id="27342"/>
    <lineage>
        <taxon>Eukaryota</taxon>
        <taxon>Fungi</taxon>
        <taxon>Dikarya</taxon>
        <taxon>Basidiomycota</taxon>
        <taxon>Agaricomycotina</taxon>
        <taxon>Agaricomycetes</taxon>
        <taxon>Hymenochaetales</taxon>
        <taxon>Schizoporaceae</taxon>
        <taxon>Schizopora</taxon>
    </lineage>
</organism>
<dbReference type="AlphaFoldDB" id="A0A0H2SCG8"/>
<feature type="domain" description="F-box" evidence="1">
    <location>
        <begin position="82"/>
        <end position="130"/>
    </location>
</feature>
<protein>
    <recommendedName>
        <fullName evidence="1">F-box domain-containing protein</fullName>
    </recommendedName>
</protein>
<dbReference type="Proteomes" id="UP000053477">
    <property type="component" value="Unassembled WGS sequence"/>
</dbReference>
<dbReference type="Gene3D" id="1.20.1280.50">
    <property type="match status" value="1"/>
</dbReference>
<dbReference type="InParanoid" id="A0A0H2SCG8"/>
<dbReference type="Pfam" id="PF12937">
    <property type="entry name" value="F-box-like"/>
    <property type="match status" value="1"/>
</dbReference>
<dbReference type="SUPFAM" id="SSF52047">
    <property type="entry name" value="RNI-like"/>
    <property type="match status" value="1"/>
</dbReference>
<proteinExistence type="predicted"/>
<dbReference type="SUPFAM" id="SSF81383">
    <property type="entry name" value="F-box domain"/>
    <property type="match status" value="1"/>
</dbReference>
<dbReference type="InterPro" id="IPR001810">
    <property type="entry name" value="F-box_dom"/>
</dbReference>
<evidence type="ECO:0000313" key="2">
    <source>
        <dbReference type="EMBL" id="KLO14646.1"/>
    </source>
</evidence>
<dbReference type="InterPro" id="IPR036047">
    <property type="entry name" value="F-box-like_dom_sf"/>
</dbReference>
<evidence type="ECO:0000259" key="1">
    <source>
        <dbReference type="Pfam" id="PF12937"/>
    </source>
</evidence>
<reference evidence="2 3" key="1">
    <citation type="submission" date="2015-04" db="EMBL/GenBank/DDBJ databases">
        <title>Complete genome sequence of Schizopora paradoxa KUC8140, a cosmopolitan wood degrader in East Asia.</title>
        <authorList>
            <consortium name="DOE Joint Genome Institute"/>
            <person name="Min B."/>
            <person name="Park H."/>
            <person name="Jang Y."/>
            <person name="Kim J.-J."/>
            <person name="Kim K.H."/>
            <person name="Pangilinan J."/>
            <person name="Lipzen A."/>
            <person name="Riley R."/>
            <person name="Grigoriev I.V."/>
            <person name="Spatafora J.W."/>
            <person name="Choi I.-G."/>
        </authorList>
    </citation>
    <scope>NUCLEOTIDE SEQUENCE [LARGE SCALE GENOMIC DNA]</scope>
    <source>
        <strain evidence="2 3">KUC8140</strain>
    </source>
</reference>